<keyword evidence="5" id="KW-0378">Hydrolase</keyword>
<evidence type="ECO:0000256" key="4">
    <source>
        <dbReference type="ARBA" id="ARBA00022723"/>
    </source>
</evidence>
<sequence length="339" mass="37887">MLLKQLTEASGVSGNEKEVRDLIISEIKEYVDTLKIDRIGNIIAYKKGKSTDKRLMITAHMDEVGLLIKEIDSMGLLKFTTVGGIDKRILVSKPVLVGKDKIMGVIGAKPIHLQKKEEWKRALTLDELYIDIGVKSKEEAEKLVAIGDYVSFASDYVEFGENLVKAKALDNRVGCSLLVNLIKEVKDISFYAVFTVMEEIGLVGAGPAAYEVNPDISLILEGTLCYDMPKLDTHLVPTYINKGPAISLIDRTTIYNHEFRRKVVSVAKKNNILYQYRKTSMGGNDSGKIHTTREGSLTTTISVPCRYIHSPASVMSKEDYNNTYLLLKAILSEYEREEL</sequence>
<dbReference type="GO" id="GO:0046872">
    <property type="term" value="F:metal ion binding"/>
    <property type="evidence" value="ECO:0007669"/>
    <property type="project" value="UniProtKB-UniRule"/>
</dbReference>
<evidence type="ECO:0000256" key="1">
    <source>
        <dbReference type="ARBA" id="ARBA00006272"/>
    </source>
</evidence>
<organism evidence="9 10">
    <name type="scientific">Tissierella praeacuta DSM 18095</name>
    <dbReference type="NCBI Taxonomy" id="1123404"/>
    <lineage>
        <taxon>Bacteria</taxon>
        <taxon>Bacillati</taxon>
        <taxon>Bacillota</taxon>
        <taxon>Tissierellia</taxon>
        <taxon>Tissierellales</taxon>
        <taxon>Tissierellaceae</taxon>
        <taxon>Tissierella</taxon>
    </lineage>
</organism>
<feature type="binding site" evidence="8">
    <location>
        <position position="170"/>
    </location>
    <ligand>
        <name>Zn(2+)</name>
        <dbReference type="ChEBI" id="CHEBI:29105"/>
        <label>2</label>
    </ligand>
</feature>
<protein>
    <submittedName>
        <fullName evidence="9">Endoglucanase</fullName>
    </submittedName>
</protein>
<feature type="binding site" evidence="8">
    <location>
        <position position="170"/>
    </location>
    <ligand>
        <name>Zn(2+)</name>
        <dbReference type="ChEBI" id="CHEBI:29105"/>
        <label>1</label>
    </ligand>
</feature>
<evidence type="ECO:0000256" key="5">
    <source>
        <dbReference type="ARBA" id="ARBA00022801"/>
    </source>
</evidence>
<feature type="binding site" evidence="8">
    <location>
        <position position="199"/>
    </location>
    <ligand>
        <name>Zn(2+)</name>
        <dbReference type="ChEBI" id="CHEBI:29105"/>
        <label>2</label>
    </ligand>
</feature>
<dbReference type="InterPro" id="IPR051464">
    <property type="entry name" value="Peptidase_M42_aminopept"/>
</dbReference>
<dbReference type="PIRSF" id="PIRSF001123">
    <property type="entry name" value="PepA_GA"/>
    <property type="match status" value="1"/>
</dbReference>
<dbReference type="Gene3D" id="2.40.30.40">
    <property type="entry name" value="Peptidase M42, domain 2"/>
    <property type="match status" value="1"/>
</dbReference>
<dbReference type="PANTHER" id="PTHR32481">
    <property type="entry name" value="AMINOPEPTIDASE"/>
    <property type="match status" value="1"/>
</dbReference>
<dbReference type="InterPro" id="IPR023367">
    <property type="entry name" value="Peptidase_M42_dom2"/>
</dbReference>
<reference evidence="10" key="1">
    <citation type="submission" date="2016-11" db="EMBL/GenBank/DDBJ databases">
        <authorList>
            <person name="Varghese N."/>
            <person name="Submissions S."/>
        </authorList>
    </citation>
    <scope>NUCLEOTIDE SEQUENCE [LARGE SCALE GENOMIC DNA]</scope>
    <source>
        <strain evidence="10">DSM 18095</strain>
    </source>
</reference>
<keyword evidence="10" id="KW-1185">Reference proteome</keyword>
<feature type="active site" description="Proton acceptor" evidence="7">
    <location>
        <position position="198"/>
    </location>
</feature>
<comment type="similarity">
    <text evidence="1 6">Belongs to the peptidase M42 family.</text>
</comment>
<dbReference type="Proteomes" id="UP000184114">
    <property type="component" value="Unassembled WGS sequence"/>
</dbReference>
<evidence type="ECO:0000256" key="2">
    <source>
        <dbReference type="ARBA" id="ARBA00022438"/>
    </source>
</evidence>
<dbReference type="EMBL" id="FQTY01000001">
    <property type="protein sequence ID" value="SHE31175.1"/>
    <property type="molecule type" value="Genomic_DNA"/>
</dbReference>
<evidence type="ECO:0000256" key="8">
    <source>
        <dbReference type="PIRSR" id="PIRSR001123-2"/>
    </source>
</evidence>
<dbReference type="GO" id="GO:0004177">
    <property type="term" value="F:aminopeptidase activity"/>
    <property type="evidence" value="ECO:0007669"/>
    <property type="project" value="UniProtKB-UniRule"/>
</dbReference>
<dbReference type="Pfam" id="PF05343">
    <property type="entry name" value="Peptidase_M42"/>
    <property type="match status" value="1"/>
</dbReference>
<dbReference type="GO" id="GO:0006508">
    <property type="term" value="P:proteolysis"/>
    <property type="evidence" value="ECO:0007669"/>
    <property type="project" value="UniProtKB-KW"/>
</dbReference>
<dbReference type="SUPFAM" id="SSF101821">
    <property type="entry name" value="Aminopeptidase/glucanase lid domain"/>
    <property type="match status" value="1"/>
</dbReference>
<dbReference type="PANTHER" id="PTHR32481:SF5">
    <property type="entry name" value="ENDOGLUCANASE"/>
    <property type="match status" value="1"/>
</dbReference>
<evidence type="ECO:0000313" key="10">
    <source>
        <dbReference type="Proteomes" id="UP000184114"/>
    </source>
</evidence>
<feature type="binding site" evidence="8">
    <location>
        <position position="221"/>
    </location>
    <ligand>
        <name>Zn(2+)</name>
        <dbReference type="ChEBI" id="CHEBI:29105"/>
        <label>1</label>
    </ligand>
</feature>
<evidence type="ECO:0000313" key="9">
    <source>
        <dbReference type="EMBL" id="SHE31175.1"/>
    </source>
</evidence>
<keyword evidence="3" id="KW-0645">Protease</keyword>
<dbReference type="Gene3D" id="3.40.630.10">
    <property type="entry name" value="Zn peptidases"/>
    <property type="match status" value="1"/>
</dbReference>
<keyword evidence="2" id="KW-0031">Aminopeptidase</keyword>
<accession>A0A1M4SG53</accession>
<dbReference type="STRING" id="1123404.SAMN02745784_00304"/>
<keyword evidence="4 8" id="KW-0479">Metal-binding</keyword>
<dbReference type="InterPro" id="IPR008007">
    <property type="entry name" value="Peptidase_M42"/>
</dbReference>
<dbReference type="AlphaFoldDB" id="A0A1M4SG53"/>
<dbReference type="SUPFAM" id="SSF53187">
    <property type="entry name" value="Zn-dependent exopeptidases"/>
    <property type="match status" value="1"/>
</dbReference>
<feature type="binding site" evidence="8">
    <location>
        <position position="309"/>
    </location>
    <ligand>
        <name>Zn(2+)</name>
        <dbReference type="ChEBI" id="CHEBI:29105"/>
        <label>2</label>
    </ligand>
</feature>
<dbReference type="GeneID" id="90994997"/>
<name>A0A1M4SG53_9FIRM</name>
<evidence type="ECO:0000256" key="3">
    <source>
        <dbReference type="ARBA" id="ARBA00022670"/>
    </source>
</evidence>
<proteinExistence type="inferred from homology"/>
<dbReference type="RefSeq" id="WP_072972182.1">
    <property type="nucleotide sequence ID" value="NZ_FQTY01000001.1"/>
</dbReference>
<comment type="cofactor">
    <cofactor evidence="8">
        <name>a divalent metal cation</name>
        <dbReference type="ChEBI" id="CHEBI:60240"/>
    </cofactor>
    <text evidence="8">Binds 2 divalent metal cations per subunit.</text>
</comment>
<gene>
    <name evidence="9" type="ORF">SAMN02745784_00304</name>
</gene>
<evidence type="ECO:0000256" key="7">
    <source>
        <dbReference type="PIRSR" id="PIRSR001123-1"/>
    </source>
</evidence>
<feature type="binding site" evidence="8">
    <location>
        <position position="60"/>
    </location>
    <ligand>
        <name>Zn(2+)</name>
        <dbReference type="ChEBI" id="CHEBI:29105"/>
        <label>1</label>
    </ligand>
</feature>
<dbReference type="CDD" id="cd05656">
    <property type="entry name" value="M42_Frv"/>
    <property type="match status" value="1"/>
</dbReference>
<evidence type="ECO:0000256" key="6">
    <source>
        <dbReference type="PIRNR" id="PIRNR001123"/>
    </source>
</evidence>